<dbReference type="InterPro" id="IPR001841">
    <property type="entry name" value="Znf_RING"/>
</dbReference>
<dbReference type="Pfam" id="PF13920">
    <property type="entry name" value="zf-C3HC4_3"/>
    <property type="match status" value="1"/>
</dbReference>
<evidence type="ECO:0000259" key="7">
    <source>
        <dbReference type="PROSITE" id="PS50089"/>
    </source>
</evidence>
<name>A0AAE1TJD8_9FABA</name>
<feature type="domain" description="MYND-type" evidence="8">
    <location>
        <begin position="98"/>
        <end position="137"/>
    </location>
</feature>
<evidence type="ECO:0000256" key="2">
    <source>
        <dbReference type="ARBA" id="ARBA00022771"/>
    </source>
</evidence>
<keyword evidence="6" id="KW-0472">Membrane</keyword>
<keyword evidence="2 4" id="KW-0863">Zinc-finger</keyword>
<dbReference type="SUPFAM" id="SSF57850">
    <property type="entry name" value="RING/U-box"/>
    <property type="match status" value="1"/>
</dbReference>
<sequence length="427" mass="49783">MAVPKNSSLSFQLFLNSLKSQIGFKVFDGSFLNLIWFFKFILMILVILFSGWLFFPDRREEAYYQYSKTEDLEERNVEDEEEEEDDNIVSERVGLDACSFCGKLCTKTRRTCSCKTALYCSWACQTTHWRFWHQYECIEIEVERQYERPVHGASQLLIKQLEYGSSYSSDEDDEQVTDVREAEHVGKAIEKPHEIAEQVRTLREELAKIKNENMSLKSERDNWETLARNAKEKLNSFVKESEHQMLILKHKKESISEAEKKARGMVDNLSEKLRCLQIAEEKRVAEMKRQEEYILMLKNEYAKAVREVKEEKHNVRKVRKERDQATQFAMKMAEETGQKLLTALDAVAAIESRIASPSSSPQVSRVNTMERDSSIFLNEQACAICLSNDKDMAFDCGHMTCRECGSRMSKCPICRQKIKNRVRLFHS</sequence>
<keyword evidence="1" id="KW-0479">Metal-binding</keyword>
<dbReference type="InterPro" id="IPR002893">
    <property type="entry name" value="Znf_MYND"/>
</dbReference>
<comment type="caution">
    <text evidence="9">The sequence shown here is derived from an EMBL/GenBank/DDBJ whole genome shotgun (WGS) entry which is preliminary data.</text>
</comment>
<dbReference type="GO" id="GO:0008270">
    <property type="term" value="F:zinc ion binding"/>
    <property type="evidence" value="ECO:0007669"/>
    <property type="project" value="UniProtKB-KW"/>
</dbReference>
<evidence type="ECO:0000256" key="1">
    <source>
        <dbReference type="ARBA" id="ARBA00022723"/>
    </source>
</evidence>
<evidence type="ECO:0000313" key="10">
    <source>
        <dbReference type="Proteomes" id="UP001293593"/>
    </source>
</evidence>
<keyword evidence="3" id="KW-0862">Zinc</keyword>
<gene>
    <name evidence="9" type="ORF">QN277_002293</name>
</gene>
<dbReference type="PROSITE" id="PS01360">
    <property type="entry name" value="ZF_MYND_1"/>
    <property type="match status" value="1"/>
</dbReference>
<evidence type="ECO:0000256" key="6">
    <source>
        <dbReference type="SAM" id="Phobius"/>
    </source>
</evidence>
<keyword evidence="5" id="KW-0175">Coiled coil</keyword>
<evidence type="ECO:0000256" key="5">
    <source>
        <dbReference type="SAM" id="Coils"/>
    </source>
</evidence>
<keyword evidence="6" id="KW-0812">Transmembrane</keyword>
<dbReference type="Gene3D" id="3.30.40.10">
    <property type="entry name" value="Zinc/RING finger domain, C3HC4 (zinc finger)"/>
    <property type="match status" value="1"/>
</dbReference>
<accession>A0AAE1TJD8</accession>
<dbReference type="SUPFAM" id="SSF144232">
    <property type="entry name" value="HIT/MYND zinc finger-like"/>
    <property type="match status" value="1"/>
</dbReference>
<proteinExistence type="predicted"/>
<dbReference type="PROSITE" id="PS50865">
    <property type="entry name" value="ZF_MYND_2"/>
    <property type="match status" value="1"/>
</dbReference>
<dbReference type="PROSITE" id="PS50089">
    <property type="entry name" value="ZF_RING_2"/>
    <property type="match status" value="1"/>
</dbReference>
<dbReference type="Gene3D" id="6.10.140.2220">
    <property type="match status" value="1"/>
</dbReference>
<dbReference type="InterPro" id="IPR051728">
    <property type="entry name" value="RING-FYVE_E3_ubiquitin-ligase"/>
</dbReference>
<evidence type="ECO:0008006" key="11">
    <source>
        <dbReference type="Google" id="ProtNLM"/>
    </source>
</evidence>
<dbReference type="EMBL" id="JAWXYG010000001">
    <property type="protein sequence ID" value="KAK4285619.1"/>
    <property type="molecule type" value="Genomic_DNA"/>
</dbReference>
<evidence type="ECO:0000256" key="4">
    <source>
        <dbReference type="PROSITE-ProRule" id="PRU00134"/>
    </source>
</evidence>
<protein>
    <recommendedName>
        <fullName evidence="11">RING-type domain-containing protein</fullName>
    </recommendedName>
</protein>
<evidence type="ECO:0000313" key="9">
    <source>
        <dbReference type="EMBL" id="KAK4285619.1"/>
    </source>
</evidence>
<dbReference type="InterPro" id="IPR013083">
    <property type="entry name" value="Znf_RING/FYVE/PHD"/>
</dbReference>
<feature type="coiled-coil region" evidence="5">
    <location>
        <begin position="199"/>
        <end position="240"/>
    </location>
</feature>
<feature type="coiled-coil region" evidence="5">
    <location>
        <begin position="287"/>
        <end position="321"/>
    </location>
</feature>
<evidence type="ECO:0000259" key="8">
    <source>
        <dbReference type="PROSITE" id="PS50865"/>
    </source>
</evidence>
<feature type="transmembrane region" description="Helical" evidence="6">
    <location>
        <begin position="36"/>
        <end position="55"/>
    </location>
</feature>
<dbReference type="PANTHER" id="PTHR14879">
    <property type="entry name" value="CASPASE REGULATOR, RING FINGER DOMAIN-CONTAINING"/>
    <property type="match status" value="1"/>
</dbReference>
<keyword evidence="10" id="KW-1185">Reference proteome</keyword>
<organism evidence="9 10">
    <name type="scientific">Acacia crassicarpa</name>
    <name type="common">northern wattle</name>
    <dbReference type="NCBI Taxonomy" id="499986"/>
    <lineage>
        <taxon>Eukaryota</taxon>
        <taxon>Viridiplantae</taxon>
        <taxon>Streptophyta</taxon>
        <taxon>Embryophyta</taxon>
        <taxon>Tracheophyta</taxon>
        <taxon>Spermatophyta</taxon>
        <taxon>Magnoliopsida</taxon>
        <taxon>eudicotyledons</taxon>
        <taxon>Gunneridae</taxon>
        <taxon>Pentapetalae</taxon>
        <taxon>rosids</taxon>
        <taxon>fabids</taxon>
        <taxon>Fabales</taxon>
        <taxon>Fabaceae</taxon>
        <taxon>Caesalpinioideae</taxon>
        <taxon>mimosoid clade</taxon>
        <taxon>Acacieae</taxon>
        <taxon>Acacia</taxon>
    </lineage>
</organism>
<dbReference type="PANTHER" id="PTHR14879:SF5">
    <property type="entry name" value="RING-TYPE DOMAIN-CONTAINING PROTEIN"/>
    <property type="match status" value="1"/>
</dbReference>
<dbReference type="Proteomes" id="UP001293593">
    <property type="component" value="Unassembled WGS sequence"/>
</dbReference>
<reference evidence="9" key="1">
    <citation type="submission" date="2023-10" db="EMBL/GenBank/DDBJ databases">
        <title>Chromosome-level genome of the transformable northern wattle, Acacia crassicarpa.</title>
        <authorList>
            <person name="Massaro I."/>
            <person name="Sinha N.R."/>
            <person name="Poethig S."/>
            <person name="Leichty A.R."/>
        </authorList>
    </citation>
    <scope>NUCLEOTIDE SEQUENCE</scope>
    <source>
        <strain evidence="9">Acra3RX</strain>
        <tissue evidence="9">Leaf</tissue>
    </source>
</reference>
<dbReference type="AlphaFoldDB" id="A0AAE1TJD8"/>
<feature type="domain" description="RING-type" evidence="7">
    <location>
        <begin position="382"/>
        <end position="415"/>
    </location>
</feature>
<dbReference type="SMART" id="SM00184">
    <property type="entry name" value="RING"/>
    <property type="match status" value="1"/>
</dbReference>
<keyword evidence="6" id="KW-1133">Transmembrane helix</keyword>
<evidence type="ECO:0000256" key="3">
    <source>
        <dbReference type="ARBA" id="ARBA00022833"/>
    </source>
</evidence>